<organism evidence="2 3">
    <name type="scientific">Rhodofomes roseus</name>
    <dbReference type="NCBI Taxonomy" id="34475"/>
    <lineage>
        <taxon>Eukaryota</taxon>
        <taxon>Fungi</taxon>
        <taxon>Dikarya</taxon>
        <taxon>Basidiomycota</taxon>
        <taxon>Agaricomycotina</taxon>
        <taxon>Agaricomycetes</taxon>
        <taxon>Polyporales</taxon>
        <taxon>Rhodofomes</taxon>
    </lineage>
</organism>
<dbReference type="Proteomes" id="UP000814176">
    <property type="component" value="Unassembled WGS sequence"/>
</dbReference>
<sequence>MSSPKSYKHARGRSDTVSTTTASSSLITTSSTIIGIRRESWDPMYREAGTDAPARTDWLKRLTRIERELGKSGAKPVRPTARGELPIDIWERVLNEFQDDLRVLFACACVCRAWYSHASKSLPRIDDVWELAGRADVMRVARVFGWEYPSVLMQRKWRAVVVRGSGPTHSLAHLKTFAAALAKQLRRIDELEVHSGVWMPGAVDAPTFARFSMCIALSRLTLHGVTFPSTTIVAKLVCALPNLARLSIVDVKTVQKRRGQDLCLPHGRPLQLRWLLLDSSEVGDVIEFLARACITRAITQATLVVSAAEQGWQPWSDTSGYPIFLEDAIALERLTIELRDRNSHNLSVAHTLSLAASSRLKEIQFVLYHSVDSKLMFRDCSVSLLAGMTSSYLRKIDIKFVVEDKPGMSLSLPDSLVPLKSSAARSEASNPQLRLMKDLTEDLDLSALDNLLSNPQFASDRLVVIVSLDYTWPVRDSYAIWRQHVERQLAKTRDIRPVFVWVETGIIRVSRWTGRS</sequence>
<name>A0ABQ8K104_9APHY</name>
<dbReference type="RefSeq" id="XP_047773500.1">
    <property type="nucleotide sequence ID" value="XM_047918179.1"/>
</dbReference>
<accession>A0ABQ8K104</accession>
<evidence type="ECO:0008006" key="4">
    <source>
        <dbReference type="Google" id="ProtNLM"/>
    </source>
</evidence>
<gene>
    <name evidence="2" type="ORF">C8Q71DRAFT_380048</name>
</gene>
<feature type="compositionally biased region" description="Basic residues" evidence="1">
    <location>
        <begin position="1"/>
        <end position="11"/>
    </location>
</feature>
<evidence type="ECO:0000256" key="1">
    <source>
        <dbReference type="SAM" id="MobiDB-lite"/>
    </source>
</evidence>
<dbReference type="EMBL" id="JADCUA010000033">
    <property type="protein sequence ID" value="KAH9830148.1"/>
    <property type="molecule type" value="Genomic_DNA"/>
</dbReference>
<evidence type="ECO:0000313" key="3">
    <source>
        <dbReference type="Proteomes" id="UP000814176"/>
    </source>
</evidence>
<reference evidence="2 3" key="1">
    <citation type="journal article" date="2021" name="Environ. Microbiol.">
        <title>Gene family expansions and transcriptome signatures uncover fungal adaptations to wood decay.</title>
        <authorList>
            <person name="Hage H."/>
            <person name="Miyauchi S."/>
            <person name="Viragh M."/>
            <person name="Drula E."/>
            <person name="Min B."/>
            <person name="Chaduli D."/>
            <person name="Navarro D."/>
            <person name="Favel A."/>
            <person name="Norest M."/>
            <person name="Lesage-Meessen L."/>
            <person name="Balint B."/>
            <person name="Merenyi Z."/>
            <person name="de Eugenio L."/>
            <person name="Morin E."/>
            <person name="Martinez A.T."/>
            <person name="Baldrian P."/>
            <person name="Stursova M."/>
            <person name="Martinez M.J."/>
            <person name="Novotny C."/>
            <person name="Magnuson J.K."/>
            <person name="Spatafora J.W."/>
            <person name="Maurice S."/>
            <person name="Pangilinan J."/>
            <person name="Andreopoulos W."/>
            <person name="LaButti K."/>
            <person name="Hundley H."/>
            <person name="Na H."/>
            <person name="Kuo A."/>
            <person name="Barry K."/>
            <person name="Lipzen A."/>
            <person name="Henrissat B."/>
            <person name="Riley R."/>
            <person name="Ahrendt S."/>
            <person name="Nagy L.G."/>
            <person name="Grigoriev I.V."/>
            <person name="Martin F."/>
            <person name="Rosso M.N."/>
        </authorList>
    </citation>
    <scope>NUCLEOTIDE SEQUENCE [LARGE SCALE GENOMIC DNA]</scope>
    <source>
        <strain evidence="2 3">CIRM-BRFM 1785</strain>
    </source>
</reference>
<comment type="caution">
    <text evidence="2">The sequence shown here is derived from an EMBL/GenBank/DDBJ whole genome shotgun (WGS) entry which is preliminary data.</text>
</comment>
<dbReference type="InterPro" id="IPR036047">
    <property type="entry name" value="F-box-like_dom_sf"/>
</dbReference>
<dbReference type="SUPFAM" id="SSF81383">
    <property type="entry name" value="F-box domain"/>
    <property type="match status" value="1"/>
</dbReference>
<protein>
    <recommendedName>
        <fullName evidence="4">F-box domain-containing protein</fullName>
    </recommendedName>
</protein>
<dbReference type="GeneID" id="71998911"/>
<feature type="region of interest" description="Disordered" evidence="1">
    <location>
        <begin position="1"/>
        <end position="23"/>
    </location>
</feature>
<keyword evidence="3" id="KW-1185">Reference proteome</keyword>
<proteinExistence type="predicted"/>
<evidence type="ECO:0000313" key="2">
    <source>
        <dbReference type="EMBL" id="KAH9830148.1"/>
    </source>
</evidence>